<keyword evidence="2" id="KW-0963">Cytoplasm</keyword>
<organism evidence="6">
    <name type="scientific">freshwater metagenome</name>
    <dbReference type="NCBI Taxonomy" id="449393"/>
    <lineage>
        <taxon>unclassified sequences</taxon>
        <taxon>metagenomes</taxon>
        <taxon>ecological metagenomes</taxon>
    </lineage>
</organism>
<evidence type="ECO:0000256" key="4">
    <source>
        <dbReference type="ARBA" id="ARBA00022803"/>
    </source>
</evidence>
<dbReference type="AlphaFoldDB" id="A0A6J6EJI8"/>
<feature type="region of interest" description="Disordered" evidence="5">
    <location>
        <begin position="490"/>
        <end position="529"/>
    </location>
</feature>
<evidence type="ECO:0000256" key="2">
    <source>
        <dbReference type="ARBA" id="ARBA00022490"/>
    </source>
</evidence>
<dbReference type="Pfam" id="PF13424">
    <property type="entry name" value="TPR_12"/>
    <property type="match status" value="1"/>
</dbReference>
<evidence type="ECO:0000256" key="5">
    <source>
        <dbReference type="SAM" id="MobiDB-lite"/>
    </source>
</evidence>
<dbReference type="SUPFAM" id="SSF48452">
    <property type="entry name" value="TPR-like"/>
    <property type="match status" value="2"/>
</dbReference>
<protein>
    <submittedName>
        <fullName evidence="6">Unannotated protein</fullName>
    </submittedName>
</protein>
<sequence>MDEDDFTPPPTEADLWKRANDSSESAMDRGQAWDQLAHMKFHQAQMNDCITYYEMAEKFYREAGWTLQEGDVAYWQGRAHYNLDQYERGIECFVRASDRFHEVGHEVWLADATRGAAECNAKLEKTDEAIVQFSSAANFYEVNECWHLAGDCRLELGEIRGSSGHAADALGEFTKAREMFEKADIPRRSVRAADRLASAHIELGQIDEALEILISNLDVACFLGNPETVAWSQYRLGWTYNIAGKYADALRLLDFARDFYSQAERFAVKADIDLQRFYALHSLGHTTEAEKVGRGLRAYWKSVANFESLVIHDANIATKLSSQGNFAEAIRLASGAVADAKKHCGDWSQRTSRLLLAEVFVDAGEFDRAREALESDMAEQWGDTVGTKIRHLLVLAVIARSESRPHEARGITERVIELAEAAGIGNELGPAYEILADLADLELDHQRGRDKRAQAVALFLAYGDIQSANNNARKLLPDVAERRRADEWHLINVDGKEPDVPQSEVTRESRGTSSRPDRREHDDGSAPEA</sequence>
<evidence type="ECO:0000256" key="1">
    <source>
        <dbReference type="ARBA" id="ARBA00004496"/>
    </source>
</evidence>
<dbReference type="EMBL" id="CAEZTD010000183">
    <property type="protein sequence ID" value="CAB4575495.1"/>
    <property type="molecule type" value="Genomic_DNA"/>
</dbReference>
<evidence type="ECO:0000313" key="6">
    <source>
        <dbReference type="EMBL" id="CAB4575495.1"/>
    </source>
</evidence>
<keyword evidence="4" id="KW-0802">TPR repeat</keyword>
<dbReference type="GO" id="GO:0003341">
    <property type="term" value="P:cilium movement"/>
    <property type="evidence" value="ECO:0007669"/>
    <property type="project" value="TreeGrafter"/>
</dbReference>
<accession>A0A6J6EJI8</accession>
<dbReference type="Gene3D" id="1.25.40.10">
    <property type="entry name" value="Tetratricopeptide repeat domain"/>
    <property type="match status" value="2"/>
</dbReference>
<dbReference type="InterPro" id="IPR019734">
    <property type="entry name" value="TPR_rpt"/>
</dbReference>
<gene>
    <name evidence="6" type="ORF">UFOPK1591_01543</name>
</gene>
<dbReference type="GO" id="GO:0005737">
    <property type="term" value="C:cytoplasm"/>
    <property type="evidence" value="ECO:0007669"/>
    <property type="project" value="UniProtKB-SubCell"/>
</dbReference>
<dbReference type="InterPro" id="IPR051476">
    <property type="entry name" value="Bac_ResReg_Asp_Phosphatase"/>
</dbReference>
<proteinExistence type="predicted"/>
<keyword evidence="3" id="KW-0677">Repeat</keyword>
<dbReference type="GO" id="GO:0005929">
    <property type="term" value="C:cilium"/>
    <property type="evidence" value="ECO:0007669"/>
    <property type="project" value="TreeGrafter"/>
</dbReference>
<evidence type="ECO:0000256" key="3">
    <source>
        <dbReference type="ARBA" id="ARBA00022737"/>
    </source>
</evidence>
<dbReference type="SMART" id="SM00028">
    <property type="entry name" value="TPR"/>
    <property type="match status" value="4"/>
</dbReference>
<reference evidence="6" key="1">
    <citation type="submission" date="2020-05" db="EMBL/GenBank/DDBJ databases">
        <authorList>
            <person name="Chiriac C."/>
            <person name="Salcher M."/>
            <person name="Ghai R."/>
            <person name="Kavagutti S V."/>
        </authorList>
    </citation>
    <scope>NUCLEOTIDE SEQUENCE</scope>
</reference>
<dbReference type="PANTHER" id="PTHR46630:SF1">
    <property type="entry name" value="TETRATRICOPEPTIDE REPEAT PROTEIN 29"/>
    <property type="match status" value="1"/>
</dbReference>
<dbReference type="PANTHER" id="PTHR46630">
    <property type="entry name" value="TETRATRICOPEPTIDE REPEAT PROTEIN 29"/>
    <property type="match status" value="1"/>
</dbReference>
<name>A0A6J6EJI8_9ZZZZ</name>
<comment type="subcellular location">
    <subcellularLocation>
        <location evidence="1">Cytoplasm</location>
    </subcellularLocation>
</comment>
<dbReference type="InterPro" id="IPR011990">
    <property type="entry name" value="TPR-like_helical_dom_sf"/>
</dbReference>
<feature type="region of interest" description="Disordered" evidence="5">
    <location>
        <begin position="1"/>
        <end position="22"/>
    </location>
</feature>